<gene>
    <name evidence="3" type="primary">LOC106810391</name>
</gene>
<evidence type="ECO:0000256" key="1">
    <source>
        <dbReference type="SAM" id="MobiDB-lite"/>
    </source>
</evidence>
<dbReference type="RefSeq" id="XP_014669334.1">
    <property type="nucleotide sequence ID" value="XM_014813848.1"/>
</dbReference>
<dbReference type="Proteomes" id="UP000695022">
    <property type="component" value="Unplaced"/>
</dbReference>
<protein>
    <submittedName>
        <fullName evidence="3">Uncharacterized protein LOC106810391 isoform X2</fullName>
    </submittedName>
</protein>
<organism evidence="2 3">
    <name type="scientific">Priapulus caudatus</name>
    <name type="common">Priapulid worm</name>
    <dbReference type="NCBI Taxonomy" id="37621"/>
    <lineage>
        <taxon>Eukaryota</taxon>
        <taxon>Metazoa</taxon>
        <taxon>Ecdysozoa</taxon>
        <taxon>Scalidophora</taxon>
        <taxon>Priapulida</taxon>
        <taxon>Priapulimorpha</taxon>
        <taxon>Priapulimorphida</taxon>
        <taxon>Priapulidae</taxon>
        <taxon>Priapulus</taxon>
    </lineage>
</organism>
<feature type="region of interest" description="Disordered" evidence="1">
    <location>
        <begin position="16"/>
        <end position="91"/>
    </location>
</feature>
<reference evidence="3" key="1">
    <citation type="submission" date="2025-08" db="UniProtKB">
        <authorList>
            <consortium name="RefSeq"/>
        </authorList>
    </citation>
    <scope>IDENTIFICATION</scope>
</reference>
<dbReference type="GeneID" id="106810391"/>
<evidence type="ECO:0000313" key="3">
    <source>
        <dbReference type="RefSeq" id="XP_014669334.1"/>
    </source>
</evidence>
<name>A0ABM1EAW3_PRICU</name>
<evidence type="ECO:0000313" key="2">
    <source>
        <dbReference type="Proteomes" id="UP000695022"/>
    </source>
</evidence>
<keyword evidence="2" id="KW-1185">Reference proteome</keyword>
<sequence>MVDPEAVRRRNMALEYARQVRKPAPPQQVAGGGPPREGSRRGGGRRVRRASSVAVATQDQQAKLKHRRREGDVLSGTPELKRCDQLPTVSSHGDKRVNIELAKIEELQRRHLREKQTLSKIHSMC</sequence>
<accession>A0ABM1EAW3</accession>
<proteinExistence type="predicted"/>